<evidence type="ECO:0000256" key="9">
    <source>
        <dbReference type="ARBA" id="ARBA00023141"/>
    </source>
</evidence>
<comment type="caution">
    <text evidence="13">The sequence shown here is derived from an EMBL/GenBank/DDBJ whole genome shotgun (WGS) entry which is preliminary data.</text>
</comment>
<evidence type="ECO:0000256" key="2">
    <source>
        <dbReference type="ARBA" id="ARBA00008014"/>
    </source>
</evidence>
<keyword evidence="9 12" id="KW-0057">Aromatic amino acid biosynthesis</keyword>
<evidence type="ECO:0000256" key="7">
    <source>
        <dbReference type="ARBA" id="ARBA00022827"/>
    </source>
</evidence>
<comment type="cofactor">
    <cofactor evidence="12">
        <name>FMNH2</name>
        <dbReference type="ChEBI" id="CHEBI:57618"/>
    </cofactor>
    <text evidence="12">Reduced FMN (FMNH(2)).</text>
</comment>
<dbReference type="GO" id="GO:0005829">
    <property type="term" value="C:cytosol"/>
    <property type="evidence" value="ECO:0007669"/>
    <property type="project" value="TreeGrafter"/>
</dbReference>
<evidence type="ECO:0000256" key="4">
    <source>
        <dbReference type="ARBA" id="ARBA00022605"/>
    </source>
</evidence>
<dbReference type="OrthoDB" id="9771806at2"/>
<dbReference type="SUPFAM" id="SSF103263">
    <property type="entry name" value="Chorismate synthase, AroC"/>
    <property type="match status" value="1"/>
</dbReference>
<dbReference type="InterPro" id="IPR035904">
    <property type="entry name" value="Chorismate_synth_AroC_sf"/>
</dbReference>
<evidence type="ECO:0000256" key="5">
    <source>
        <dbReference type="ARBA" id="ARBA00022630"/>
    </source>
</evidence>
<keyword evidence="7" id="KW-0274">FAD</keyword>
<reference evidence="13 14" key="1">
    <citation type="submission" date="2018-07" db="EMBL/GenBank/DDBJ databases">
        <title>Genomic Encyclopedia of Type Strains, Phase IV (KMG-IV): sequencing the most valuable type-strain genomes for metagenomic binning, comparative biology and taxonomic classification.</title>
        <authorList>
            <person name="Goeker M."/>
        </authorList>
    </citation>
    <scope>NUCLEOTIDE SEQUENCE [LARGE SCALE GENOMIC DNA]</scope>
    <source>
        <strain evidence="13 14">DSM 27016</strain>
    </source>
</reference>
<dbReference type="PANTHER" id="PTHR21085">
    <property type="entry name" value="CHORISMATE SYNTHASE"/>
    <property type="match status" value="1"/>
</dbReference>
<evidence type="ECO:0000313" key="14">
    <source>
        <dbReference type="Proteomes" id="UP000253034"/>
    </source>
</evidence>
<evidence type="ECO:0000256" key="12">
    <source>
        <dbReference type="RuleBase" id="RU000605"/>
    </source>
</evidence>
<dbReference type="GO" id="GO:0010181">
    <property type="term" value="F:FMN binding"/>
    <property type="evidence" value="ECO:0007669"/>
    <property type="project" value="TreeGrafter"/>
</dbReference>
<dbReference type="GO" id="GO:0008652">
    <property type="term" value="P:amino acid biosynthetic process"/>
    <property type="evidence" value="ECO:0007669"/>
    <property type="project" value="UniProtKB-KW"/>
</dbReference>
<evidence type="ECO:0000313" key="13">
    <source>
        <dbReference type="EMBL" id="RCX20179.1"/>
    </source>
</evidence>
<dbReference type="PIRSF" id="PIRSF001456">
    <property type="entry name" value="Chorismate_synth"/>
    <property type="match status" value="1"/>
</dbReference>
<keyword evidence="6" id="KW-0288">FMN</keyword>
<comment type="catalytic activity">
    <reaction evidence="12">
        <text>5-O-(1-carboxyvinyl)-3-phosphoshikimate = chorismate + phosphate</text>
        <dbReference type="Rhea" id="RHEA:21020"/>
        <dbReference type="ChEBI" id="CHEBI:29748"/>
        <dbReference type="ChEBI" id="CHEBI:43474"/>
        <dbReference type="ChEBI" id="CHEBI:57701"/>
        <dbReference type="EC" id="4.2.3.5"/>
    </reaction>
</comment>
<keyword evidence="14" id="KW-1185">Reference proteome</keyword>
<dbReference type="Gene3D" id="3.60.150.10">
    <property type="entry name" value="Chorismate synthase AroC"/>
    <property type="match status" value="1"/>
</dbReference>
<dbReference type="EMBL" id="QPJT01000002">
    <property type="protein sequence ID" value="RCX20179.1"/>
    <property type="molecule type" value="Genomic_DNA"/>
</dbReference>
<keyword evidence="5" id="KW-0285">Flavoprotein</keyword>
<proteinExistence type="inferred from homology"/>
<comment type="pathway">
    <text evidence="1 12">Metabolic intermediate biosynthesis; chorismate biosynthesis; chorismate from D-erythrose 4-phosphate and phosphoenolpyruvate: step 7/7.</text>
</comment>
<evidence type="ECO:0000256" key="3">
    <source>
        <dbReference type="ARBA" id="ARBA00013036"/>
    </source>
</evidence>
<evidence type="ECO:0000256" key="11">
    <source>
        <dbReference type="NCBIfam" id="TIGR00033"/>
    </source>
</evidence>
<dbReference type="InterPro" id="IPR020541">
    <property type="entry name" value="Chorismate_synthase_CS"/>
</dbReference>
<protein>
    <recommendedName>
        <fullName evidence="3 11">Chorismate synthase</fullName>
        <ecNumber evidence="3 11">4.2.3.5</ecNumber>
    </recommendedName>
</protein>
<dbReference type="NCBIfam" id="TIGR00033">
    <property type="entry name" value="aroC"/>
    <property type="match status" value="1"/>
</dbReference>
<dbReference type="GO" id="GO:0009073">
    <property type="term" value="P:aromatic amino acid family biosynthetic process"/>
    <property type="evidence" value="ECO:0007669"/>
    <property type="project" value="UniProtKB-KW"/>
</dbReference>
<dbReference type="RefSeq" id="WP_114296290.1">
    <property type="nucleotide sequence ID" value="NZ_QPJT01000002.1"/>
</dbReference>
<dbReference type="InterPro" id="IPR000453">
    <property type="entry name" value="Chorismate_synth"/>
</dbReference>
<dbReference type="Proteomes" id="UP000253034">
    <property type="component" value="Unassembled WGS sequence"/>
</dbReference>
<dbReference type="UniPathway" id="UPA00053">
    <property type="reaction ID" value="UER00090"/>
</dbReference>
<keyword evidence="4 12" id="KW-0028">Amino-acid biosynthesis</keyword>
<evidence type="ECO:0000256" key="1">
    <source>
        <dbReference type="ARBA" id="ARBA00005044"/>
    </source>
</evidence>
<sequence length="348" mass="36970">MNTIGTLLRCTTWGESHGVSIGAVLDGCPAGLEIQHTDIEKELERDIPDIALGIPRREPNDFRILSGVYNGITVGTPICIEIPNRQQRSSDYDGIKHCYRPGHAEHTYHKRYGVYNSTGGRASGRVSISFLAAGVFSKKLLSGVGIGFESKLEELAGIRCRNGKDLDEARKKCMEIGGNGDSTGGIVSLKIMGVPAGVGTPVFGKLNSLIMYALSSIGGVKGVECGMGFEAARMTGLEHNDGYLTDGSGIKLESNNCGGTLGGISTGTDLYFRLAVKPTPSIQLPQKSVDWMKEQQEEIKLNGRFDINFAPRVGPLAEALASLVLADQMMISGYISPSKASGGSKGGI</sequence>
<gene>
    <name evidence="13" type="ORF">DFR58_102252</name>
</gene>
<keyword evidence="10 12" id="KW-0456">Lyase</keyword>
<dbReference type="EC" id="4.2.3.5" evidence="3 11"/>
<organism evidence="13 14">
    <name type="scientific">Anaerobacterium chartisolvens</name>
    <dbReference type="NCBI Taxonomy" id="1297424"/>
    <lineage>
        <taxon>Bacteria</taxon>
        <taxon>Bacillati</taxon>
        <taxon>Bacillota</taxon>
        <taxon>Clostridia</taxon>
        <taxon>Eubacteriales</taxon>
        <taxon>Oscillospiraceae</taxon>
        <taxon>Anaerobacterium</taxon>
    </lineage>
</organism>
<dbReference type="GO" id="GO:0004107">
    <property type="term" value="F:chorismate synthase activity"/>
    <property type="evidence" value="ECO:0007669"/>
    <property type="project" value="UniProtKB-UniRule"/>
</dbReference>
<dbReference type="Pfam" id="PF01264">
    <property type="entry name" value="Chorismate_synt"/>
    <property type="match status" value="1"/>
</dbReference>
<dbReference type="PANTHER" id="PTHR21085:SF0">
    <property type="entry name" value="CHORISMATE SYNTHASE"/>
    <property type="match status" value="1"/>
</dbReference>
<comment type="similarity">
    <text evidence="2 12">Belongs to the chorismate synthase family.</text>
</comment>
<name>A0A369BF63_9FIRM</name>
<dbReference type="GO" id="GO:0009423">
    <property type="term" value="P:chorismate biosynthetic process"/>
    <property type="evidence" value="ECO:0007669"/>
    <property type="project" value="UniProtKB-UniRule"/>
</dbReference>
<evidence type="ECO:0000256" key="10">
    <source>
        <dbReference type="ARBA" id="ARBA00023239"/>
    </source>
</evidence>
<keyword evidence="8" id="KW-0521">NADP</keyword>
<evidence type="ECO:0000256" key="8">
    <source>
        <dbReference type="ARBA" id="ARBA00022857"/>
    </source>
</evidence>
<dbReference type="PROSITE" id="PS00787">
    <property type="entry name" value="CHORISMATE_SYNTHASE_1"/>
    <property type="match status" value="1"/>
</dbReference>
<evidence type="ECO:0000256" key="6">
    <source>
        <dbReference type="ARBA" id="ARBA00022643"/>
    </source>
</evidence>
<accession>A0A369BF63</accession>
<dbReference type="CDD" id="cd07304">
    <property type="entry name" value="Chorismate_synthase"/>
    <property type="match status" value="1"/>
</dbReference>
<dbReference type="AlphaFoldDB" id="A0A369BF63"/>